<keyword evidence="3" id="KW-1185">Reference proteome</keyword>
<gene>
    <name evidence="2" type="ORF">GCM10023186_36680</name>
</gene>
<dbReference type="Gene3D" id="3.40.710.10">
    <property type="entry name" value="DD-peptidase/beta-lactamase superfamily"/>
    <property type="match status" value="1"/>
</dbReference>
<comment type="caution">
    <text evidence="2">The sequence shown here is derived from an EMBL/GenBank/DDBJ whole genome shotgun (WGS) entry which is preliminary data.</text>
</comment>
<dbReference type="PANTHER" id="PTHR46825">
    <property type="entry name" value="D-ALANYL-D-ALANINE-CARBOXYPEPTIDASE/ENDOPEPTIDASE AMPH"/>
    <property type="match status" value="1"/>
</dbReference>
<feature type="domain" description="Beta-lactamase-related" evidence="1">
    <location>
        <begin position="8"/>
        <end position="317"/>
    </location>
</feature>
<protein>
    <submittedName>
        <fullName evidence="2">Serine hydrolase domain-containing protein</fullName>
    </submittedName>
</protein>
<dbReference type="GO" id="GO:0016787">
    <property type="term" value="F:hydrolase activity"/>
    <property type="evidence" value="ECO:0007669"/>
    <property type="project" value="UniProtKB-KW"/>
</dbReference>
<evidence type="ECO:0000259" key="1">
    <source>
        <dbReference type="Pfam" id="PF00144"/>
    </source>
</evidence>
<proteinExistence type="predicted"/>
<evidence type="ECO:0000313" key="2">
    <source>
        <dbReference type="EMBL" id="GAA4389392.1"/>
    </source>
</evidence>
<sequence length="333" mass="36873">MDLPQRLKAALEGTGFAGVVLVGRSDSLVWQQGYGDADRQRHVRNGPATAFDVGSLTKQFTAAAILALEQDGRLTVQDSLGMYFPSAPADKRGITLHQLLTHTAGLREYLGRDERWLSQPDFLRQTLRSKLVFAPGSAYQYSNVGYSLLAVVIERVSSLPYERYLHQRLFQPAGLTATGYRLTTWPDSTVAVGYVRERRWGKPMTKGWAPDGPSWNLRGNGGMLSTAQDMWRWHQALAGGRILAPATQAKLYQPYVAKKPGGAISYGYGWSVYESKRGTRVVSHGGSNDIFFVHYVRYLDPRDGGTVLFVATNQSPDVARKVSQVLMGVLFPD</sequence>
<dbReference type="EMBL" id="BAABHA010000013">
    <property type="protein sequence ID" value="GAA4389392.1"/>
    <property type="molecule type" value="Genomic_DNA"/>
</dbReference>
<keyword evidence="2" id="KW-0378">Hydrolase</keyword>
<reference evidence="3" key="1">
    <citation type="journal article" date="2019" name="Int. J. Syst. Evol. Microbiol.">
        <title>The Global Catalogue of Microorganisms (GCM) 10K type strain sequencing project: providing services to taxonomists for standard genome sequencing and annotation.</title>
        <authorList>
            <consortium name="The Broad Institute Genomics Platform"/>
            <consortium name="The Broad Institute Genome Sequencing Center for Infectious Disease"/>
            <person name="Wu L."/>
            <person name="Ma J."/>
        </authorList>
    </citation>
    <scope>NUCLEOTIDE SEQUENCE [LARGE SCALE GENOMIC DNA]</scope>
    <source>
        <strain evidence="3">JCM 17924</strain>
    </source>
</reference>
<evidence type="ECO:0000313" key="3">
    <source>
        <dbReference type="Proteomes" id="UP001500454"/>
    </source>
</evidence>
<accession>A0ABP8JEA9</accession>
<name>A0ABP8JEA9_9BACT</name>
<dbReference type="InterPro" id="IPR001466">
    <property type="entry name" value="Beta-lactam-related"/>
</dbReference>
<dbReference type="SUPFAM" id="SSF56601">
    <property type="entry name" value="beta-lactamase/transpeptidase-like"/>
    <property type="match status" value="1"/>
</dbReference>
<dbReference type="InterPro" id="IPR012338">
    <property type="entry name" value="Beta-lactam/transpept-like"/>
</dbReference>
<dbReference type="Proteomes" id="UP001500454">
    <property type="component" value="Unassembled WGS sequence"/>
</dbReference>
<dbReference type="Pfam" id="PF00144">
    <property type="entry name" value="Beta-lactamase"/>
    <property type="match status" value="1"/>
</dbReference>
<dbReference type="PANTHER" id="PTHR46825:SF9">
    <property type="entry name" value="BETA-LACTAMASE-RELATED DOMAIN-CONTAINING PROTEIN"/>
    <property type="match status" value="1"/>
</dbReference>
<dbReference type="InterPro" id="IPR050491">
    <property type="entry name" value="AmpC-like"/>
</dbReference>
<organism evidence="2 3">
    <name type="scientific">Hymenobacter koreensis</name>
    <dbReference type="NCBI Taxonomy" id="1084523"/>
    <lineage>
        <taxon>Bacteria</taxon>
        <taxon>Pseudomonadati</taxon>
        <taxon>Bacteroidota</taxon>
        <taxon>Cytophagia</taxon>
        <taxon>Cytophagales</taxon>
        <taxon>Hymenobacteraceae</taxon>
        <taxon>Hymenobacter</taxon>
    </lineage>
</organism>